<dbReference type="OrthoDB" id="3267958at2759"/>
<keyword evidence="6" id="KW-1185">Reference proteome</keyword>
<dbReference type="EMBL" id="KV428885">
    <property type="protein sequence ID" value="KZT31084.1"/>
    <property type="molecule type" value="Genomic_DNA"/>
</dbReference>
<dbReference type="InterPro" id="IPR011011">
    <property type="entry name" value="Znf_FYVE_PHD"/>
</dbReference>
<evidence type="ECO:0000313" key="6">
    <source>
        <dbReference type="Proteomes" id="UP000076798"/>
    </source>
</evidence>
<keyword evidence="1" id="KW-0479">Metal-binding</keyword>
<dbReference type="AlphaFoldDB" id="A0A165WF79"/>
<organism evidence="5 6">
    <name type="scientific">Sistotremastrum suecicum HHB10207 ss-3</name>
    <dbReference type="NCBI Taxonomy" id="1314776"/>
    <lineage>
        <taxon>Eukaryota</taxon>
        <taxon>Fungi</taxon>
        <taxon>Dikarya</taxon>
        <taxon>Basidiomycota</taxon>
        <taxon>Agaricomycotina</taxon>
        <taxon>Agaricomycetes</taxon>
        <taxon>Sistotremastrales</taxon>
        <taxon>Sistotremastraceae</taxon>
        <taxon>Sistotremastrum</taxon>
    </lineage>
</organism>
<feature type="compositionally biased region" description="Basic residues" evidence="4">
    <location>
        <begin position="7"/>
        <end position="16"/>
    </location>
</feature>
<dbReference type="SUPFAM" id="SSF57903">
    <property type="entry name" value="FYVE/PHD zinc finger"/>
    <property type="match status" value="1"/>
</dbReference>
<evidence type="ECO:0000256" key="4">
    <source>
        <dbReference type="SAM" id="MobiDB-lite"/>
    </source>
</evidence>
<evidence type="ECO:0000256" key="2">
    <source>
        <dbReference type="ARBA" id="ARBA00022771"/>
    </source>
</evidence>
<dbReference type="GO" id="GO:0008270">
    <property type="term" value="F:zinc ion binding"/>
    <property type="evidence" value="ECO:0007669"/>
    <property type="project" value="UniProtKB-KW"/>
</dbReference>
<evidence type="ECO:0000313" key="5">
    <source>
        <dbReference type="EMBL" id="KZT31084.1"/>
    </source>
</evidence>
<reference evidence="5 6" key="1">
    <citation type="journal article" date="2016" name="Mol. Biol. Evol.">
        <title>Comparative Genomics of Early-Diverging Mushroom-Forming Fungi Provides Insights into the Origins of Lignocellulose Decay Capabilities.</title>
        <authorList>
            <person name="Nagy L.G."/>
            <person name="Riley R."/>
            <person name="Tritt A."/>
            <person name="Adam C."/>
            <person name="Daum C."/>
            <person name="Floudas D."/>
            <person name="Sun H."/>
            <person name="Yadav J.S."/>
            <person name="Pangilinan J."/>
            <person name="Larsson K.H."/>
            <person name="Matsuura K."/>
            <person name="Barry K."/>
            <person name="Labutti K."/>
            <person name="Kuo R."/>
            <person name="Ohm R.A."/>
            <person name="Bhattacharya S.S."/>
            <person name="Shirouzu T."/>
            <person name="Yoshinaga Y."/>
            <person name="Martin F.M."/>
            <person name="Grigoriev I.V."/>
            <person name="Hibbett D.S."/>
        </authorList>
    </citation>
    <scope>NUCLEOTIDE SEQUENCE [LARGE SCALE GENOMIC DNA]</scope>
    <source>
        <strain evidence="5 6">HHB10207 ss-3</strain>
    </source>
</reference>
<protein>
    <recommendedName>
        <fullName evidence="7">Zinc finger PHD-type domain-containing protein</fullName>
    </recommendedName>
</protein>
<dbReference type="Gene3D" id="3.30.40.10">
    <property type="entry name" value="Zinc/RING finger domain, C3HC4 (zinc finger)"/>
    <property type="match status" value="1"/>
</dbReference>
<keyword evidence="2" id="KW-0863">Zinc-finger</keyword>
<name>A0A165WF79_9AGAM</name>
<dbReference type="InterPro" id="IPR013083">
    <property type="entry name" value="Znf_RING/FYVE/PHD"/>
</dbReference>
<keyword evidence="3" id="KW-0862">Zinc</keyword>
<evidence type="ECO:0008006" key="7">
    <source>
        <dbReference type="Google" id="ProtNLM"/>
    </source>
</evidence>
<proteinExistence type="predicted"/>
<dbReference type="InterPro" id="IPR019786">
    <property type="entry name" value="Zinc_finger_PHD-type_CS"/>
</dbReference>
<feature type="region of interest" description="Disordered" evidence="4">
    <location>
        <begin position="142"/>
        <end position="168"/>
    </location>
</feature>
<evidence type="ECO:0000256" key="1">
    <source>
        <dbReference type="ARBA" id="ARBA00022723"/>
    </source>
</evidence>
<feature type="region of interest" description="Disordered" evidence="4">
    <location>
        <begin position="1"/>
        <end position="109"/>
    </location>
</feature>
<dbReference type="Proteomes" id="UP000076798">
    <property type="component" value="Unassembled WGS sequence"/>
</dbReference>
<gene>
    <name evidence="5" type="ORF">SISSUDRAFT_1068122</name>
</gene>
<feature type="compositionally biased region" description="Acidic residues" evidence="4">
    <location>
        <begin position="72"/>
        <end position="104"/>
    </location>
</feature>
<sequence>MGEAYKNRAKARRKKPVPQATNTLRISEAHSSRLAGSEKRRRSKASQNEAVEDDDAASGSDDDRGEEGPWMVDDDEEVEEQEFVDEEEEIAASDENGNDGDETDGCQAFGVHEGMSAGLNEIADEQNAQPADELEQHAIEESTDEMEVDAAPPTPAPDAGVRPTRASKRRTTARYKELFNLCTCDRIVTDEEITAGTNVIKCCSESCETRYFHMNCLDYISPSTVWLCDTCQDSADARPTKRGRKRA</sequence>
<evidence type="ECO:0000256" key="3">
    <source>
        <dbReference type="ARBA" id="ARBA00022833"/>
    </source>
</evidence>
<accession>A0A165WF79</accession>
<dbReference type="PROSITE" id="PS01359">
    <property type="entry name" value="ZF_PHD_1"/>
    <property type="match status" value="1"/>
</dbReference>